<feature type="region of interest" description="Disordered" evidence="1">
    <location>
        <begin position="57"/>
        <end position="286"/>
    </location>
</feature>
<feature type="compositionally biased region" description="Low complexity" evidence="1">
    <location>
        <begin position="240"/>
        <end position="273"/>
    </location>
</feature>
<feature type="compositionally biased region" description="Basic and acidic residues" evidence="1">
    <location>
        <begin position="172"/>
        <end position="184"/>
    </location>
</feature>
<comment type="caution">
    <text evidence="3">The sequence shown here is derived from an EMBL/GenBank/DDBJ whole genome shotgun (WGS) entry which is preliminary data.</text>
</comment>
<gene>
    <name evidence="3" type="ORF">NJQ99_00550</name>
</gene>
<feature type="compositionally biased region" description="Low complexity" evidence="1">
    <location>
        <begin position="123"/>
        <end position="134"/>
    </location>
</feature>
<feature type="compositionally biased region" description="Low complexity" evidence="1">
    <location>
        <begin position="59"/>
        <end position="75"/>
    </location>
</feature>
<feature type="signal peptide" evidence="2">
    <location>
        <begin position="1"/>
        <end position="18"/>
    </location>
</feature>
<keyword evidence="4" id="KW-1185">Reference proteome</keyword>
<feature type="compositionally biased region" description="Basic and acidic residues" evidence="1">
    <location>
        <begin position="193"/>
        <end position="208"/>
    </location>
</feature>
<dbReference type="Gene3D" id="3.30.1150.10">
    <property type="match status" value="1"/>
</dbReference>
<proteinExistence type="predicted"/>
<sequence>MRRSIALSLGLHAAVATAAVVTWPHAARTPMVDAGAIGVEVVLPGAAELQGPAQMEEVTAPAAEATADPIADAIASLPPEQAVQPDTPPAPPPPPQTPAAEAPPPQEPAPDPDAATLVPALTEAPPVKAAEPAPEQVPPPPPRPAETVQAAEPVPETAKAEPVEAPDPAPEPVKEPVKEPETAKAEPVPAEPQKAETVEPEPKAEPKTEIAAAPVPKRKPTPPPAPKQERAEAPKPKTPAPTATSFLDRVAAAVDNARTAPPAAARSAGQARAGIGSGLTDTERDRLRRQVSRCWREPVGAPRPEELVVTLSVELTRDGKVSGRPRAIEVRRDDSHYRAAIDAAVRAVLRCQPYDMPADKYDSWRTVELVFDPADPSFR</sequence>
<reference evidence="3" key="1">
    <citation type="submission" date="2022-06" db="EMBL/GenBank/DDBJ databases">
        <title>Isolation and Genomics of Futiania mangrovii gen. nov., sp. nov., a Rare and Metabolically-versatile member in the Class Alphaproteobacteria.</title>
        <authorList>
            <person name="Liu L."/>
            <person name="Huang W.-C."/>
            <person name="Pan J."/>
            <person name="Li J."/>
            <person name="Huang Y."/>
            <person name="Du H."/>
            <person name="Liu Y."/>
            <person name="Li M."/>
        </authorList>
    </citation>
    <scope>NUCLEOTIDE SEQUENCE</scope>
    <source>
        <strain evidence="3">FT118</strain>
    </source>
</reference>
<accession>A0A9J6P8J6</accession>
<organism evidence="3 4">
    <name type="scientific">Futiania mangrovi</name>
    <dbReference type="NCBI Taxonomy" id="2959716"/>
    <lineage>
        <taxon>Bacteria</taxon>
        <taxon>Pseudomonadati</taxon>
        <taxon>Pseudomonadota</taxon>
        <taxon>Alphaproteobacteria</taxon>
        <taxon>Futianiales</taxon>
        <taxon>Futianiaceae</taxon>
        <taxon>Futiania</taxon>
    </lineage>
</organism>
<feature type="compositionally biased region" description="Pro residues" evidence="1">
    <location>
        <begin position="135"/>
        <end position="144"/>
    </location>
</feature>
<dbReference type="EMBL" id="JAMZFT010000001">
    <property type="protein sequence ID" value="MCP1334893.1"/>
    <property type="molecule type" value="Genomic_DNA"/>
</dbReference>
<evidence type="ECO:0000256" key="1">
    <source>
        <dbReference type="SAM" id="MobiDB-lite"/>
    </source>
</evidence>
<protein>
    <recommendedName>
        <fullName evidence="5">Cell division and transport-associated protein TolA</fullName>
    </recommendedName>
</protein>
<dbReference type="RefSeq" id="WP_269330858.1">
    <property type="nucleotide sequence ID" value="NZ_JAMZFT010000001.1"/>
</dbReference>
<feature type="compositionally biased region" description="Pro residues" evidence="1">
    <location>
        <begin position="86"/>
        <end position="111"/>
    </location>
</feature>
<evidence type="ECO:0000313" key="4">
    <source>
        <dbReference type="Proteomes" id="UP001055804"/>
    </source>
</evidence>
<keyword evidence="2" id="KW-0732">Signal</keyword>
<dbReference type="SUPFAM" id="SSF74653">
    <property type="entry name" value="TolA/TonB C-terminal domain"/>
    <property type="match status" value="1"/>
</dbReference>
<dbReference type="Proteomes" id="UP001055804">
    <property type="component" value="Unassembled WGS sequence"/>
</dbReference>
<name>A0A9J6P8J6_9PROT</name>
<dbReference type="AlphaFoldDB" id="A0A9J6P8J6"/>
<evidence type="ECO:0000313" key="3">
    <source>
        <dbReference type="EMBL" id="MCP1334893.1"/>
    </source>
</evidence>
<feature type="chain" id="PRO_5039894034" description="Cell division and transport-associated protein TolA" evidence="2">
    <location>
        <begin position="19"/>
        <end position="379"/>
    </location>
</feature>
<evidence type="ECO:0000256" key="2">
    <source>
        <dbReference type="SAM" id="SignalP"/>
    </source>
</evidence>
<evidence type="ECO:0008006" key="5">
    <source>
        <dbReference type="Google" id="ProtNLM"/>
    </source>
</evidence>